<dbReference type="Proteomes" id="UP001152795">
    <property type="component" value="Unassembled WGS sequence"/>
</dbReference>
<protein>
    <submittedName>
        <fullName evidence="2">Uncharacterized protein</fullName>
    </submittedName>
</protein>
<dbReference type="AlphaFoldDB" id="A0A7D9IJT6"/>
<accession>A0A7D9IJT6</accession>
<name>A0A7D9IJT6_PARCT</name>
<feature type="compositionally biased region" description="Polar residues" evidence="1">
    <location>
        <begin position="84"/>
        <end position="102"/>
    </location>
</feature>
<feature type="compositionally biased region" description="Basic and acidic residues" evidence="1">
    <location>
        <begin position="74"/>
        <end position="83"/>
    </location>
</feature>
<organism evidence="2 3">
    <name type="scientific">Paramuricea clavata</name>
    <name type="common">Red gorgonian</name>
    <name type="synonym">Violescent sea-whip</name>
    <dbReference type="NCBI Taxonomy" id="317549"/>
    <lineage>
        <taxon>Eukaryota</taxon>
        <taxon>Metazoa</taxon>
        <taxon>Cnidaria</taxon>
        <taxon>Anthozoa</taxon>
        <taxon>Octocorallia</taxon>
        <taxon>Malacalcyonacea</taxon>
        <taxon>Plexauridae</taxon>
        <taxon>Paramuricea</taxon>
    </lineage>
</organism>
<evidence type="ECO:0000256" key="1">
    <source>
        <dbReference type="SAM" id="MobiDB-lite"/>
    </source>
</evidence>
<feature type="compositionally biased region" description="Basic and acidic residues" evidence="1">
    <location>
        <begin position="22"/>
        <end position="37"/>
    </location>
</feature>
<evidence type="ECO:0000313" key="2">
    <source>
        <dbReference type="EMBL" id="CAB4009428.1"/>
    </source>
</evidence>
<sequence length="102" mass="11908">MESIQEQIKLTFCLKLDQAVEDNEKRRPQEAKQAEKINKRKRKDGARFQEEECIADKLRSEIRQGFPLKKRRRMSVDNAKDTLENISTQPSNEGNVSEMNDA</sequence>
<evidence type="ECO:0000313" key="3">
    <source>
        <dbReference type="Proteomes" id="UP001152795"/>
    </source>
</evidence>
<proteinExistence type="predicted"/>
<keyword evidence="3" id="KW-1185">Reference proteome</keyword>
<gene>
    <name evidence="2" type="ORF">PACLA_8A079114</name>
</gene>
<dbReference type="EMBL" id="CACRXK020006448">
    <property type="protein sequence ID" value="CAB4009428.1"/>
    <property type="molecule type" value="Genomic_DNA"/>
</dbReference>
<feature type="region of interest" description="Disordered" evidence="1">
    <location>
        <begin position="71"/>
        <end position="102"/>
    </location>
</feature>
<reference evidence="2" key="1">
    <citation type="submission" date="2020-04" db="EMBL/GenBank/DDBJ databases">
        <authorList>
            <person name="Alioto T."/>
            <person name="Alioto T."/>
            <person name="Gomez Garrido J."/>
        </authorList>
    </citation>
    <scope>NUCLEOTIDE SEQUENCE</scope>
    <source>
        <strain evidence="2">A484AB</strain>
    </source>
</reference>
<feature type="region of interest" description="Disordered" evidence="1">
    <location>
        <begin position="21"/>
        <end position="50"/>
    </location>
</feature>
<comment type="caution">
    <text evidence="2">The sequence shown here is derived from an EMBL/GenBank/DDBJ whole genome shotgun (WGS) entry which is preliminary data.</text>
</comment>